<evidence type="ECO:0000313" key="6">
    <source>
        <dbReference type="EMBL" id="MBH0239954.1"/>
    </source>
</evidence>
<reference evidence="6" key="1">
    <citation type="submission" date="2020-12" db="EMBL/GenBank/DDBJ databases">
        <title>Methylobrevis albus sp. nov., isolated from fresh water lack sediment.</title>
        <authorList>
            <person name="Zou Q."/>
        </authorList>
    </citation>
    <scope>NUCLEOTIDE SEQUENCE</scope>
    <source>
        <strain evidence="6">L22</strain>
    </source>
</reference>
<dbReference type="Gene3D" id="3.40.190.290">
    <property type="match status" value="1"/>
</dbReference>
<keyword evidence="2" id="KW-0805">Transcription regulation</keyword>
<evidence type="ECO:0000313" key="7">
    <source>
        <dbReference type="Proteomes" id="UP000631694"/>
    </source>
</evidence>
<keyword evidence="4" id="KW-0804">Transcription</keyword>
<comment type="similarity">
    <text evidence="1">Belongs to the LysR transcriptional regulatory family.</text>
</comment>
<dbReference type="Gene3D" id="1.10.10.10">
    <property type="entry name" value="Winged helix-like DNA-binding domain superfamily/Winged helix DNA-binding domain"/>
    <property type="match status" value="2"/>
</dbReference>
<dbReference type="RefSeq" id="WP_197313021.1">
    <property type="nucleotide sequence ID" value="NZ_JADZLT010000056.1"/>
</dbReference>
<dbReference type="InterPro" id="IPR005119">
    <property type="entry name" value="LysR_subst-bd"/>
</dbReference>
<dbReference type="InterPro" id="IPR036388">
    <property type="entry name" value="WH-like_DNA-bd_sf"/>
</dbReference>
<dbReference type="SUPFAM" id="SSF46785">
    <property type="entry name" value="Winged helix' DNA-binding domain"/>
    <property type="match status" value="2"/>
</dbReference>
<sequence>MEKFNLRHLRAFQEVARCGSVSRASEQVFLSQPAITQALSKLERTLGTRLFLRKSTGMYLTEAGTTLHVRVERALELLASGARRAARAAGRGHHGGFQNFDQLLTTVQLRGLLALASTGNYSWAARTLGLSRPSIHRSINDIERIAGFEMFAKTAQGFELTQAGNLFRRSVLLAFEELRQGLEEIDLLLGHDTPRLAVGSLPLARSFILPKVINDLGVIRPEVRITVRDGSYSDLLHALRYGEIDLLVGALRSPLPFDDVEQEPLYTDRLAIVGRAGHPLAGRGDLDAKTLALFSWVTPSPDIPTRKHFDSLFSAAHVPAPTRLVESSSLVLTRGLLLGSDRLTIISRHQIARELDEGILAEIDFPLVGSEREIGVTTRSGWQPTTTQSLFVRMLRDVCAGLSR</sequence>
<dbReference type="InterPro" id="IPR000847">
    <property type="entry name" value="LysR_HTH_N"/>
</dbReference>
<dbReference type="EMBL" id="JADZLT010000056">
    <property type="protein sequence ID" value="MBH0239954.1"/>
    <property type="molecule type" value="Genomic_DNA"/>
</dbReference>
<accession>A0A931I5H9</accession>
<keyword evidence="7" id="KW-1185">Reference proteome</keyword>
<dbReference type="Pfam" id="PF00126">
    <property type="entry name" value="HTH_1"/>
    <property type="match status" value="2"/>
</dbReference>
<dbReference type="PANTHER" id="PTHR30126">
    <property type="entry name" value="HTH-TYPE TRANSCRIPTIONAL REGULATOR"/>
    <property type="match status" value="1"/>
</dbReference>
<comment type="caution">
    <text evidence="6">The sequence shown here is derived from an EMBL/GenBank/DDBJ whole genome shotgun (WGS) entry which is preliminary data.</text>
</comment>
<keyword evidence="3" id="KW-0238">DNA-binding</keyword>
<gene>
    <name evidence="6" type="ORF">I5731_19185</name>
</gene>
<evidence type="ECO:0000259" key="5">
    <source>
        <dbReference type="PROSITE" id="PS50931"/>
    </source>
</evidence>
<dbReference type="GO" id="GO:0003700">
    <property type="term" value="F:DNA-binding transcription factor activity"/>
    <property type="evidence" value="ECO:0007669"/>
    <property type="project" value="InterPro"/>
</dbReference>
<feature type="domain" description="HTH lysR-type" evidence="5">
    <location>
        <begin position="4"/>
        <end position="61"/>
    </location>
</feature>
<dbReference type="InterPro" id="IPR036390">
    <property type="entry name" value="WH_DNA-bd_sf"/>
</dbReference>
<dbReference type="PROSITE" id="PS50931">
    <property type="entry name" value="HTH_LYSR"/>
    <property type="match status" value="2"/>
</dbReference>
<dbReference type="AlphaFoldDB" id="A0A931I5H9"/>
<dbReference type="GO" id="GO:0000976">
    <property type="term" value="F:transcription cis-regulatory region binding"/>
    <property type="evidence" value="ECO:0007669"/>
    <property type="project" value="TreeGrafter"/>
</dbReference>
<dbReference type="PRINTS" id="PR00039">
    <property type="entry name" value="HTHLYSR"/>
</dbReference>
<evidence type="ECO:0000256" key="3">
    <source>
        <dbReference type="ARBA" id="ARBA00023125"/>
    </source>
</evidence>
<name>A0A931I5H9_9HYPH</name>
<dbReference type="Pfam" id="PF03466">
    <property type="entry name" value="LysR_substrate"/>
    <property type="match status" value="1"/>
</dbReference>
<organism evidence="6 7">
    <name type="scientific">Methylobrevis albus</name>
    <dbReference type="NCBI Taxonomy" id="2793297"/>
    <lineage>
        <taxon>Bacteria</taxon>
        <taxon>Pseudomonadati</taxon>
        <taxon>Pseudomonadota</taxon>
        <taxon>Alphaproteobacteria</taxon>
        <taxon>Hyphomicrobiales</taxon>
        <taxon>Pleomorphomonadaceae</taxon>
        <taxon>Methylobrevis</taxon>
    </lineage>
</organism>
<dbReference type="SUPFAM" id="SSF53850">
    <property type="entry name" value="Periplasmic binding protein-like II"/>
    <property type="match status" value="1"/>
</dbReference>
<evidence type="ECO:0000256" key="4">
    <source>
        <dbReference type="ARBA" id="ARBA00023163"/>
    </source>
</evidence>
<protein>
    <submittedName>
        <fullName evidence="6">LysR family transcriptional regulator</fullName>
    </submittedName>
</protein>
<dbReference type="PANTHER" id="PTHR30126:SF98">
    <property type="entry name" value="HTH-TYPE TRANSCRIPTIONAL ACTIVATOR BAUR"/>
    <property type="match status" value="1"/>
</dbReference>
<dbReference type="Proteomes" id="UP000631694">
    <property type="component" value="Unassembled WGS sequence"/>
</dbReference>
<evidence type="ECO:0000256" key="1">
    <source>
        <dbReference type="ARBA" id="ARBA00009437"/>
    </source>
</evidence>
<proteinExistence type="inferred from homology"/>
<evidence type="ECO:0000256" key="2">
    <source>
        <dbReference type="ARBA" id="ARBA00023015"/>
    </source>
</evidence>
<feature type="domain" description="HTH lysR-type" evidence="5">
    <location>
        <begin position="104"/>
        <end position="161"/>
    </location>
</feature>